<dbReference type="Gene3D" id="3.30.930.10">
    <property type="entry name" value="Bira Bifunctional Protein, Domain 2"/>
    <property type="match status" value="1"/>
</dbReference>
<evidence type="ECO:0000256" key="8">
    <source>
        <dbReference type="ARBA" id="ARBA00047639"/>
    </source>
</evidence>
<comment type="caution">
    <text evidence="12">The sequence shown here is derived from an EMBL/GenBank/DDBJ whole genome shotgun (WGS) entry which is preliminary data.</text>
</comment>
<reference evidence="12 13" key="1">
    <citation type="submission" date="2016-11" db="EMBL/GenBank/DDBJ databases">
        <title>Description of two novel members of the family Erysipelotrichaceae: Ileibacterium lipovorans gen. nov., sp. nov. and Dubosiella newyorkensis, gen. nov., sp. nov.</title>
        <authorList>
            <person name="Cox L.M."/>
            <person name="Sohn J."/>
            <person name="Tyrrell K.L."/>
            <person name="Citron D.M."/>
            <person name="Lawson P.A."/>
            <person name="Patel N.B."/>
            <person name="Iizumi T."/>
            <person name="Perez-Perez G.I."/>
            <person name="Goldstein E.J."/>
            <person name="Blaser M.J."/>
        </authorList>
    </citation>
    <scope>NUCLEOTIDE SEQUENCE [LARGE SCALE GENOMIC DNA]</scope>
    <source>
        <strain evidence="12 13">NYU-BL-A4</strain>
    </source>
</reference>
<accession>A0A1U7NJJ1</accession>
<evidence type="ECO:0000256" key="10">
    <source>
        <dbReference type="PIRSR" id="PIRSR001549-1"/>
    </source>
</evidence>
<evidence type="ECO:0000313" key="12">
    <source>
        <dbReference type="EMBL" id="OLU43738.1"/>
    </source>
</evidence>
<keyword evidence="4 9" id="KW-0547">Nucleotide-binding</keyword>
<dbReference type="GO" id="GO:0006427">
    <property type="term" value="P:histidyl-tRNA aminoacylation"/>
    <property type="evidence" value="ECO:0007669"/>
    <property type="project" value="UniProtKB-UniRule"/>
</dbReference>
<dbReference type="Pfam" id="PF03129">
    <property type="entry name" value="HGTP_anticodon"/>
    <property type="match status" value="1"/>
</dbReference>
<dbReference type="GO" id="GO:0004821">
    <property type="term" value="F:histidine-tRNA ligase activity"/>
    <property type="evidence" value="ECO:0007669"/>
    <property type="project" value="UniProtKB-UniRule"/>
</dbReference>
<evidence type="ECO:0000256" key="4">
    <source>
        <dbReference type="ARBA" id="ARBA00022741"/>
    </source>
</evidence>
<dbReference type="InterPro" id="IPR004154">
    <property type="entry name" value="Anticodon-bd"/>
</dbReference>
<dbReference type="CDD" id="cd00859">
    <property type="entry name" value="HisRS_anticodon"/>
    <property type="match status" value="1"/>
</dbReference>
<comment type="subunit">
    <text evidence="9">Homodimer.</text>
</comment>
<dbReference type="GO" id="GO:0140096">
    <property type="term" value="F:catalytic activity, acting on a protein"/>
    <property type="evidence" value="ECO:0007669"/>
    <property type="project" value="UniProtKB-ARBA"/>
</dbReference>
<organism evidence="12 13">
    <name type="scientific">Dubosiella newyorkensis</name>
    <dbReference type="NCBI Taxonomy" id="1862672"/>
    <lineage>
        <taxon>Bacteria</taxon>
        <taxon>Bacillati</taxon>
        <taxon>Bacillota</taxon>
        <taxon>Erysipelotrichia</taxon>
        <taxon>Erysipelotrichales</taxon>
        <taxon>Erysipelotrichaceae</taxon>
        <taxon>Dubosiella</taxon>
    </lineage>
</organism>
<dbReference type="SUPFAM" id="SSF52954">
    <property type="entry name" value="Class II aaRS ABD-related"/>
    <property type="match status" value="1"/>
</dbReference>
<dbReference type="InterPro" id="IPR041715">
    <property type="entry name" value="HisRS-like_core"/>
</dbReference>
<dbReference type="Proteomes" id="UP000186705">
    <property type="component" value="Unassembled WGS sequence"/>
</dbReference>
<feature type="binding site" evidence="10">
    <location>
        <position position="113"/>
    </location>
    <ligand>
        <name>L-histidine</name>
        <dbReference type="ChEBI" id="CHEBI:57595"/>
    </ligand>
</feature>
<dbReference type="STRING" id="1862672.BO225_11645"/>
<keyword evidence="6 9" id="KW-0648">Protein biosynthesis</keyword>
<dbReference type="GO" id="GO:0005737">
    <property type="term" value="C:cytoplasm"/>
    <property type="evidence" value="ECO:0007669"/>
    <property type="project" value="UniProtKB-SubCell"/>
</dbReference>
<dbReference type="GO" id="GO:0016740">
    <property type="term" value="F:transferase activity"/>
    <property type="evidence" value="ECO:0007669"/>
    <property type="project" value="UniProtKB-ARBA"/>
</dbReference>
<dbReference type="HAMAP" id="MF_00127">
    <property type="entry name" value="His_tRNA_synth"/>
    <property type="match status" value="1"/>
</dbReference>
<evidence type="ECO:0000256" key="1">
    <source>
        <dbReference type="ARBA" id="ARBA00008226"/>
    </source>
</evidence>
<feature type="binding site" evidence="10">
    <location>
        <position position="131"/>
    </location>
    <ligand>
        <name>L-histidine</name>
        <dbReference type="ChEBI" id="CHEBI:57595"/>
    </ligand>
</feature>
<dbReference type="InterPro" id="IPR004516">
    <property type="entry name" value="HisRS/HisZ"/>
</dbReference>
<feature type="domain" description="Aminoacyl-transfer RNA synthetases class-II family profile" evidence="11">
    <location>
        <begin position="20"/>
        <end position="321"/>
    </location>
</feature>
<dbReference type="CDD" id="cd00773">
    <property type="entry name" value="HisRS-like_core"/>
    <property type="match status" value="1"/>
</dbReference>
<keyword evidence="13" id="KW-1185">Reference proteome</keyword>
<comment type="similarity">
    <text evidence="1 9">Belongs to the class-II aminoacyl-tRNA synthetase family.</text>
</comment>
<comment type="catalytic activity">
    <reaction evidence="8 9">
        <text>tRNA(His) + L-histidine + ATP = L-histidyl-tRNA(His) + AMP + diphosphate + H(+)</text>
        <dbReference type="Rhea" id="RHEA:17313"/>
        <dbReference type="Rhea" id="RHEA-COMP:9665"/>
        <dbReference type="Rhea" id="RHEA-COMP:9689"/>
        <dbReference type="ChEBI" id="CHEBI:15378"/>
        <dbReference type="ChEBI" id="CHEBI:30616"/>
        <dbReference type="ChEBI" id="CHEBI:33019"/>
        <dbReference type="ChEBI" id="CHEBI:57595"/>
        <dbReference type="ChEBI" id="CHEBI:78442"/>
        <dbReference type="ChEBI" id="CHEBI:78527"/>
        <dbReference type="ChEBI" id="CHEBI:456215"/>
        <dbReference type="EC" id="6.1.1.21"/>
    </reaction>
</comment>
<keyword evidence="5 9" id="KW-0067">ATP-binding</keyword>
<dbReference type="GeneID" id="78276582"/>
<feature type="binding site" evidence="10">
    <location>
        <begin position="262"/>
        <end position="263"/>
    </location>
    <ligand>
        <name>L-histidine</name>
        <dbReference type="ChEBI" id="CHEBI:57595"/>
    </ligand>
</feature>
<dbReference type="EC" id="6.1.1.21" evidence="9"/>
<comment type="subcellular location">
    <subcellularLocation>
        <location evidence="9">Cytoplasm</location>
    </subcellularLocation>
</comment>
<dbReference type="AlphaFoldDB" id="A0A1U7NJJ1"/>
<dbReference type="InterPro" id="IPR036621">
    <property type="entry name" value="Anticodon-bd_dom_sf"/>
</dbReference>
<dbReference type="PANTHER" id="PTHR43707:SF1">
    <property type="entry name" value="HISTIDINE--TRNA LIGASE, MITOCHONDRIAL-RELATED"/>
    <property type="match status" value="1"/>
</dbReference>
<evidence type="ECO:0000256" key="9">
    <source>
        <dbReference type="HAMAP-Rule" id="MF_00127"/>
    </source>
</evidence>
<dbReference type="PIRSF" id="PIRSF001549">
    <property type="entry name" value="His-tRNA_synth"/>
    <property type="match status" value="1"/>
</dbReference>
<dbReference type="PROSITE" id="PS50862">
    <property type="entry name" value="AA_TRNA_LIGASE_II"/>
    <property type="match status" value="1"/>
</dbReference>
<gene>
    <name evidence="9" type="primary">hisS</name>
    <name evidence="12" type="ORF">BO225_11645</name>
</gene>
<feature type="binding site" evidence="10">
    <location>
        <position position="127"/>
    </location>
    <ligand>
        <name>L-histidine</name>
        <dbReference type="ChEBI" id="CHEBI:57595"/>
    </ligand>
</feature>
<evidence type="ECO:0000256" key="2">
    <source>
        <dbReference type="ARBA" id="ARBA00022490"/>
    </source>
</evidence>
<evidence type="ECO:0000256" key="3">
    <source>
        <dbReference type="ARBA" id="ARBA00022598"/>
    </source>
</evidence>
<dbReference type="InterPro" id="IPR045864">
    <property type="entry name" value="aa-tRNA-synth_II/BPL/LPL"/>
</dbReference>
<dbReference type="PANTHER" id="PTHR43707">
    <property type="entry name" value="HISTIDYL-TRNA SYNTHETASE"/>
    <property type="match status" value="1"/>
</dbReference>
<dbReference type="NCBIfam" id="TIGR00442">
    <property type="entry name" value="hisS"/>
    <property type="match status" value="1"/>
</dbReference>
<dbReference type="Gene3D" id="3.40.50.800">
    <property type="entry name" value="Anticodon-binding domain"/>
    <property type="match status" value="1"/>
</dbReference>
<proteinExistence type="inferred from homology"/>
<sequence length="436" mass="50118">MHFQIPRGTQDILPAESNKWQALEQTLRHFCSLYDFKEIRTPIFEHTNVFKRENDSSDMVNKEMYTFQLENSNTSLTLRPEGTAGVVRSFVEHKMYANPDLPVKMYYMGEMARHERPQKGRLRLFHQFGVESLGTKSPLADVEVITLAFSILKALGLEEIKVLINTLGDDESRAAYRNALRDYFAPYLDSLCADCKRRYEQNPLRILDCKIDHDLDCVKNAPKMSDYLNENSKDYFKTVLQTLDRLGIPYQVEDTLVRGLDYYTHTVFEIVSINEEMGSQSTVLAGGRYDGLISYFGGPKEMSGIGWALGMERLIIALEAEGINLNEEDALDCFVMVLDQEAREYAFEVLTEIRAYGYRADMDYQSRSFKAQFKAADRKKAKTAIMIGSSEMESGSVTVKLLDRKEQTTLPADELVSYLDVHLEEEEEHHHHHEEE</sequence>
<dbReference type="OrthoDB" id="9800814at2"/>
<dbReference type="EMBL" id="MPKA01000142">
    <property type="protein sequence ID" value="OLU43738.1"/>
    <property type="molecule type" value="Genomic_DNA"/>
</dbReference>
<dbReference type="InterPro" id="IPR006195">
    <property type="entry name" value="aa-tRNA-synth_II"/>
</dbReference>
<keyword evidence="7 9" id="KW-0030">Aminoacyl-tRNA synthetase</keyword>
<keyword evidence="3 9" id="KW-0436">Ligase</keyword>
<feature type="binding site" evidence="10">
    <location>
        <begin position="81"/>
        <end position="83"/>
    </location>
    <ligand>
        <name>L-histidine</name>
        <dbReference type="ChEBI" id="CHEBI:57595"/>
    </ligand>
</feature>
<feature type="binding site" evidence="10">
    <location>
        <position position="258"/>
    </location>
    <ligand>
        <name>L-histidine</name>
        <dbReference type="ChEBI" id="CHEBI:57595"/>
    </ligand>
</feature>
<evidence type="ECO:0000256" key="7">
    <source>
        <dbReference type="ARBA" id="ARBA00023146"/>
    </source>
</evidence>
<evidence type="ECO:0000256" key="5">
    <source>
        <dbReference type="ARBA" id="ARBA00022840"/>
    </source>
</evidence>
<protein>
    <recommendedName>
        <fullName evidence="9">Histidine--tRNA ligase</fullName>
        <ecNumber evidence="9">6.1.1.21</ecNumber>
    </recommendedName>
    <alternativeName>
        <fullName evidence="9">Histidyl-tRNA synthetase</fullName>
        <shortName evidence="9">HisRS</shortName>
    </alternativeName>
</protein>
<dbReference type="InterPro" id="IPR033656">
    <property type="entry name" value="HisRS_anticodon"/>
</dbReference>
<evidence type="ECO:0000313" key="13">
    <source>
        <dbReference type="Proteomes" id="UP000186705"/>
    </source>
</evidence>
<dbReference type="GO" id="GO:0005524">
    <property type="term" value="F:ATP binding"/>
    <property type="evidence" value="ECO:0007669"/>
    <property type="project" value="UniProtKB-UniRule"/>
</dbReference>
<dbReference type="InterPro" id="IPR015807">
    <property type="entry name" value="His-tRNA-ligase"/>
</dbReference>
<evidence type="ECO:0000259" key="11">
    <source>
        <dbReference type="PROSITE" id="PS50862"/>
    </source>
</evidence>
<dbReference type="Pfam" id="PF13393">
    <property type="entry name" value="tRNA-synt_His"/>
    <property type="match status" value="1"/>
</dbReference>
<dbReference type="RefSeq" id="WP_076342394.1">
    <property type="nucleotide sequence ID" value="NZ_CAPQIB010000050.1"/>
</dbReference>
<name>A0A1U7NJJ1_9FIRM</name>
<dbReference type="SUPFAM" id="SSF55681">
    <property type="entry name" value="Class II aaRS and biotin synthetases"/>
    <property type="match status" value="1"/>
</dbReference>
<evidence type="ECO:0000256" key="6">
    <source>
        <dbReference type="ARBA" id="ARBA00022917"/>
    </source>
</evidence>
<keyword evidence="2 9" id="KW-0963">Cytoplasm</keyword>